<feature type="compositionally biased region" description="Basic and acidic residues" evidence="1">
    <location>
        <begin position="116"/>
        <end position="128"/>
    </location>
</feature>
<dbReference type="AlphaFoldDB" id="A0A371D0X2"/>
<name>A0A371D0X2_9APHY</name>
<dbReference type="OrthoDB" id="2734540at2759"/>
<proteinExistence type="predicted"/>
<sequence>MCMLPRVLADSRPYNLAISLFARDYVLDSLPRLLSPADTETLTRFSCCDVPEVDADKMVPNLTGDGPSCAALRRTPPSQSLCQEETLPEHTTLTMEIGRREGPTTRKLDGPSTTSHRLESQRENQKHECRESIHLSIFEPVQGCAAGTPRHSRRHTGLQPRLAHTAPFQFELVPDSMTAPTATDGTASVSLL</sequence>
<dbReference type="Proteomes" id="UP000256964">
    <property type="component" value="Unassembled WGS sequence"/>
</dbReference>
<evidence type="ECO:0000256" key="1">
    <source>
        <dbReference type="SAM" id="MobiDB-lite"/>
    </source>
</evidence>
<protein>
    <submittedName>
        <fullName evidence="2">Uncharacterized protein</fullName>
    </submittedName>
</protein>
<evidence type="ECO:0000313" key="2">
    <source>
        <dbReference type="EMBL" id="RDX46187.1"/>
    </source>
</evidence>
<accession>A0A371D0X2</accession>
<organism evidence="2 3">
    <name type="scientific">Lentinus brumalis</name>
    <dbReference type="NCBI Taxonomy" id="2498619"/>
    <lineage>
        <taxon>Eukaryota</taxon>
        <taxon>Fungi</taxon>
        <taxon>Dikarya</taxon>
        <taxon>Basidiomycota</taxon>
        <taxon>Agaricomycotina</taxon>
        <taxon>Agaricomycetes</taxon>
        <taxon>Polyporales</taxon>
        <taxon>Polyporaceae</taxon>
        <taxon>Lentinus</taxon>
    </lineage>
</organism>
<evidence type="ECO:0000313" key="3">
    <source>
        <dbReference type="Proteomes" id="UP000256964"/>
    </source>
</evidence>
<keyword evidence="3" id="KW-1185">Reference proteome</keyword>
<gene>
    <name evidence="2" type="ORF">OH76DRAFT_901987</name>
</gene>
<reference evidence="2 3" key="1">
    <citation type="journal article" date="2018" name="Biotechnol. Biofuels">
        <title>Integrative visual omics of the white-rot fungus Polyporus brumalis exposes the biotechnological potential of its oxidative enzymes for delignifying raw plant biomass.</title>
        <authorList>
            <person name="Miyauchi S."/>
            <person name="Rancon A."/>
            <person name="Drula E."/>
            <person name="Hage H."/>
            <person name="Chaduli D."/>
            <person name="Favel A."/>
            <person name="Grisel S."/>
            <person name="Henrissat B."/>
            <person name="Herpoel-Gimbert I."/>
            <person name="Ruiz-Duenas F.J."/>
            <person name="Chevret D."/>
            <person name="Hainaut M."/>
            <person name="Lin J."/>
            <person name="Wang M."/>
            <person name="Pangilinan J."/>
            <person name="Lipzen A."/>
            <person name="Lesage-Meessen L."/>
            <person name="Navarro D."/>
            <person name="Riley R."/>
            <person name="Grigoriev I.V."/>
            <person name="Zhou S."/>
            <person name="Raouche S."/>
            <person name="Rosso M.N."/>
        </authorList>
    </citation>
    <scope>NUCLEOTIDE SEQUENCE [LARGE SCALE GENOMIC DNA]</scope>
    <source>
        <strain evidence="2 3">BRFM 1820</strain>
    </source>
</reference>
<feature type="compositionally biased region" description="Basic and acidic residues" evidence="1">
    <location>
        <begin position="100"/>
        <end position="109"/>
    </location>
</feature>
<feature type="region of interest" description="Disordered" evidence="1">
    <location>
        <begin position="100"/>
        <end position="128"/>
    </location>
</feature>
<dbReference type="EMBL" id="KZ857430">
    <property type="protein sequence ID" value="RDX46187.1"/>
    <property type="molecule type" value="Genomic_DNA"/>
</dbReference>